<name>A0A2D4HZX7_MICLE</name>
<dbReference type="EMBL" id="IACK01069838">
    <property type="protein sequence ID" value="LAA77544.1"/>
    <property type="molecule type" value="Transcribed_RNA"/>
</dbReference>
<dbReference type="PANTHER" id="PTHR14972:SF7">
    <property type="entry name" value="PROTEIN FAM117A"/>
    <property type="match status" value="1"/>
</dbReference>
<evidence type="ECO:0000256" key="2">
    <source>
        <dbReference type="SAM" id="MobiDB-lite"/>
    </source>
</evidence>
<feature type="compositionally biased region" description="Low complexity" evidence="2">
    <location>
        <begin position="203"/>
        <end position="216"/>
    </location>
</feature>
<reference evidence="3" key="1">
    <citation type="submission" date="2017-07" db="EMBL/GenBank/DDBJ databases">
        <authorList>
            <person name="Mikheyev A."/>
            <person name="Grau M."/>
        </authorList>
    </citation>
    <scope>NUCLEOTIDE SEQUENCE</scope>
    <source>
        <tissue evidence="3">Venom_gland</tissue>
    </source>
</reference>
<keyword evidence="1" id="KW-0597">Phosphoprotein</keyword>
<accession>A0A2D4HZX7</accession>
<protein>
    <recommendedName>
        <fullName evidence="4">Protein FAM117A</fullName>
    </recommendedName>
</protein>
<organism evidence="3">
    <name type="scientific">Micrurus lemniscatus lemniscatus</name>
    <dbReference type="NCBI Taxonomy" id="129467"/>
    <lineage>
        <taxon>Eukaryota</taxon>
        <taxon>Metazoa</taxon>
        <taxon>Chordata</taxon>
        <taxon>Craniata</taxon>
        <taxon>Vertebrata</taxon>
        <taxon>Euteleostomi</taxon>
        <taxon>Lepidosauria</taxon>
        <taxon>Squamata</taxon>
        <taxon>Bifurcata</taxon>
        <taxon>Unidentata</taxon>
        <taxon>Episquamata</taxon>
        <taxon>Toxicofera</taxon>
        <taxon>Serpentes</taxon>
        <taxon>Colubroidea</taxon>
        <taxon>Elapidae</taxon>
        <taxon>Elapinae</taxon>
        <taxon>Micrurus</taxon>
    </lineage>
</organism>
<evidence type="ECO:0000313" key="3">
    <source>
        <dbReference type="EMBL" id="LAA77544.1"/>
    </source>
</evidence>
<dbReference type="AlphaFoldDB" id="A0A2D4HZX7"/>
<dbReference type="InterPro" id="IPR026642">
    <property type="entry name" value="Glcci1/FAM117"/>
</dbReference>
<feature type="region of interest" description="Disordered" evidence="2">
    <location>
        <begin position="197"/>
        <end position="232"/>
    </location>
</feature>
<evidence type="ECO:0000256" key="1">
    <source>
        <dbReference type="ARBA" id="ARBA00022553"/>
    </source>
</evidence>
<dbReference type="Pfam" id="PF15388">
    <property type="entry name" value="FAM117"/>
    <property type="match status" value="2"/>
</dbReference>
<proteinExistence type="predicted"/>
<dbReference type="PANTHER" id="PTHR14972">
    <property type="entry name" value="AGAP011572-PA"/>
    <property type="match status" value="1"/>
</dbReference>
<evidence type="ECO:0008006" key="4">
    <source>
        <dbReference type="Google" id="ProtNLM"/>
    </source>
</evidence>
<sequence>MAAGTSSSCWVGLQPLKSTFPFQLQCRRNGVGDRAASVPCAASPEKVSWNRPPRVQHTSSLNTILDSYLMGQWPRDAEGLPLSHMSDKSTQIAKLKQQLQRTKLAVWNSKEKDQSFSTQGNHNMVSSTKGSPLASFPVLSTKISPSFYNSLDSINQELEEIFVKEQGDKELLRILDVPDGHRTPLPFQRNIEDSLLPRMENNSSPCSSLSLSPSPSDALQQSPHSPARMITDEDLPRVLAKLALENKGRENGSTSPVLVFALSPHPNHTYVFKREPPEGCEKIHASEEAVHDQPFLPSCPDKNKVYFKPTGSAFCQFSLVKPFIPKVNTLYRDSPSSANPKSSGTLSSCQATTAVPILTLQKNLRGDNFSENPKSSSLGLGSWKWHQPEDTALFHSSVAV</sequence>
<reference evidence="3" key="2">
    <citation type="submission" date="2017-11" db="EMBL/GenBank/DDBJ databases">
        <title>Coralsnake Venomics: Analyses of Venom Gland Transcriptomes and Proteomes of Six Brazilian Taxa.</title>
        <authorList>
            <person name="Aird S.D."/>
            <person name="Jorge da Silva N."/>
            <person name="Qiu L."/>
            <person name="Villar-Briones A."/>
            <person name="Aparecida-Saddi V."/>
            <person name="Campos-Telles M.P."/>
            <person name="Grau M."/>
            <person name="Mikheyev A.S."/>
        </authorList>
    </citation>
    <scope>NUCLEOTIDE SEQUENCE</scope>
    <source>
        <tissue evidence="3">Venom_gland</tissue>
    </source>
</reference>